<comment type="caution">
    <text evidence="1">The sequence shown here is derived from an EMBL/GenBank/DDBJ whole genome shotgun (WGS) entry which is preliminary data.</text>
</comment>
<keyword evidence="2" id="KW-1185">Reference proteome</keyword>
<sequence>QAADKMDLSKAETEDILFCCIKKFTLDRLVENASRLLEPIQDGTNDYYELGISIIMTIIAFISQKGETTTPSKNWPRMKPKKKTKNKYLTVNPFTTFKEIIQQGKFFDLIIIDGPACTSQGTLEIAKVANLVIQPTGSVW</sequence>
<accession>A0A9N9PE08</accession>
<name>A0A9N9PE08_9GLOM</name>
<feature type="non-terminal residue" evidence="1">
    <location>
        <position position="140"/>
    </location>
</feature>
<organism evidence="1 2">
    <name type="scientific">Dentiscutata erythropus</name>
    <dbReference type="NCBI Taxonomy" id="1348616"/>
    <lineage>
        <taxon>Eukaryota</taxon>
        <taxon>Fungi</taxon>
        <taxon>Fungi incertae sedis</taxon>
        <taxon>Mucoromycota</taxon>
        <taxon>Glomeromycotina</taxon>
        <taxon>Glomeromycetes</taxon>
        <taxon>Diversisporales</taxon>
        <taxon>Gigasporaceae</taxon>
        <taxon>Dentiscutata</taxon>
    </lineage>
</organism>
<evidence type="ECO:0000313" key="1">
    <source>
        <dbReference type="EMBL" id="CAG8816379.1"/>
    </source>
</evidence>
<dbReference type="OrthoDB" id="2416508at2759"/>
<evidence type="ECO:0000313" key="2">
    <source>
        <dbReference type="Proteomes" id="UP000789405"/>
    </source>
</evidence>
<dbReference type="EMBL" id="CAJVPY010053816">
    <property type="protein sequence ID" value="CAG8816379.1"/>
    <property type="molecule type" value="Genomic_DNA"/>
</dbReference>
<dbReference type="Proteomes" id="UP000789405">
    <property type="component" value="Unassembled WGS sequence"/>
</dbReference>
<dbReference type="AlphaFoldDB" id="A0A9N9PE08"/>
<reference evidence="1" key="1">
    <citation type="submission" date="2021-06" db="EMBL/GenBank/DDBJ databases">
        <authorList>
            <person name="Kallberg Y."/>
            <person name="Tangrot J."/>
            <person name="Rosling A."/>
        </authorList>
    </citation>
    <scope>NUCLEOTIDE SEQUENCE</scope>
    <source>
        <strain evidence="1">MA453B</strain>
    </source>
</reference>
<proteinExistence type="predicted"/>
<feature type="non-terminal residue" evidence="1">
    <location>
        <position position="1"/>
    </location>
</feature>
<protein>
    <submittedName>
        <fullName evidence="1">26719_t:CDS:1</fullName>
    </submittedName>
</protein>
<gene>
    <name evidence="1" type="ORF">DERYTH_LOCUS26274</name>
</gene>